<keyword evidence="2" id="KW-1185">Reference proteome</keyword>
<organism evidence="1 2">
    <name type="scientific">Tribonema minus</name>
    <dbReference type="NCBI Taxonomy" id="303371"/>
    <lineage>
        <taxon>Eukaryota</taxon>
        <taxon>Sar</taxon>
        <taxon>Stramenopiles</taxon>
        <taxon>Ochrophyta</taxon>
        <taxon>PX clade</taxon>
        <taxon>Xanthophyceae</taxon>
        <taxon>Tribonematales</taxon>
        <taxon>Tribonemataceae</taxon>
        <taxon>Tribonema</taxon>
    </lineage>
</organism>
<dbReference type="AlphaFoldDB" id="A0A835YL37"/>
<accession>A0A835YL37</accession>
<dbReference type="EMBL" id="JAFCMP010000527">
    <property type="protein sequence ID" value="KAG5177239.1"/>
    <property type="molecule type" value="Genomic_DNA"/>
</dbReference>
<proteinExistence type="predicted"/>
<protein>
    <submittedName>
        <fullName evidence="1">Uncharacterized protein</fullName>
    </submittedName>
</protein>
<sequence>MKPGPTVLTTLWACTVLDKRTLRFVSVSPRDARPRCTTTSSYNSFVHEQIGTVALSPRYTQPHYTTAAYTSSTPPLVCERLQNLQLLCWYVGVWQPVRRLYPPAVPPTSRHPLLCPRRRPLMFQPLIKHAGCTGGKEEKGLAALCLNLRAELVEGCGAAAGGWDVVSVHQQRRQRLTAALRTLICRQQRRACMPLQVRRCRATVC</sequence>
<evidence type="ECO:0000313" key="2">
    <source>
        <dbReference type="Proteomes" id="UP000664859"/>
    </source>
</evidence>
<dbReference type="Proteomes" id="UP000664859">
    <property type="component" value="Unassembled WGS sequence"/>
</dbReference>
<reference evidence="1" key="1">
    <citation type="submission" date="2021-02" db="EMBL/GenBank/DDBJ databases">
        <title>First Annotated Genome of the Yellow-green Alga Tribonema minus.</title>
        <authorList>
            <person name="Mahan K.M."/>
        </authorList>
    </citation>
    <scope>NUCLEOTIDE SEQUENCE</scope>
    <source>
        <strain evidence="1">UTEX B ZZ1240</strain>
    </source>
</reference>
<evidence type="ECO:0000313" key="1">
    <source>
        <dbReference type="EMBL" id="KAG5177239.1"/>
    </source>
</evidence>
<name>A0A835YL37_9STRA</name>
<comment type="caution">
    <text evidence="1">The sequence shown here is derived from an EMBL/GenBank/DDBJ whole genome shotgun (WGS) entry which is preliminary data.</text>
</comment>
<gene>
    <name evidence="1" type="ORF">JKP88DRAFT_226720</name>
</gene>